<dbReference type="Pfam" id="PF03457">
    <property type="entry name" value="HA"/>
    <property type="match status" value="3"/>
</dbReference>
<evidence type="ECO:0000256" key="1">
    <source>
        <dbReference type="SAM" id="MobiDB-lite"/>
    </source>
</evidence>
<dbReference type="Gene3D" id="6.10.140.530">
    <property type="match status" value="2"/>
</dbReference>
<feature type="region of interest" description="Disordered" evidence="1">
    <location>
        <begin position="465"/>
        <end position="501"/>
    </location>
</feature>
<dbReference type="CDD" id="cd18785">
    <property type="entry name" value="SF2_C"/>
    <property type="match status" value="1"/>
</dbReference>
<dbReference type="Pfam" id="PF04851">
    <property type="entry name" value="ResIII"/>
    <property type="match status" value="1"/>
</dbReference>
<evidence type="ECO:0000313" key="3">
    <source>
        <dbReference type="EMBL" id="GGZ60061.1"/>
    </source>
</evidence>
<keyword evidence="4" id="KW-1185">Reference proteome</keyword>
<comment type="caution">
    <text evidence="3">The sequence shown here is derived from an EMBL/GenBank/DDBJ whole genome shotgun (WGS) entry which is preliminary data.</text>
</comment>
<gene>
    <name evidence="3" type="ORF">GCM10010387_62280</name>
</gene>
<dbReference type="SMART" id="SM00487">
    <property type="entry name" value="DEXDc"/>
    <property type="match status" value="1"/>
</dbReference>
<dbReference type="PANTHER" id="PTHR47396">
    <property type="entry name" value="TYPE I RESTRICTION ENZYME ECOKI R PROTEIN"/>
    <property type="match status" value="1"/>
</dbReference>
<feature type="compositionally biased region" description="Acidic residues" evidence="1">
    <location>
        <begin position="475"/>
        <end position="487"/>
    </location>
</feature>
<dbReference type="RefSeq" id="WP_190126621.1">
    <property type="nucleotide sequence ID" value="NZ_BMWG01000029.1"/>
</dbReference>
<dbReference type="Gene3D" id="3.40.50.300">
    <property type="entry name" value="P-loop containing nucleotide triphosphate hydrolases"/>
    <property type="match status" value="2"/>
</dbReference>
<evidence type="ECO:0000259" key="2">
    <source>
        <dbReference type="PROSITE" id="PS51192"/>
    </source>
</evidence>
<dbReference type="InterPro" id="IPR005114">
    <property type="entry name" value="Helicase_assoc"/>
</dbReference>
<dbReference type="EMBL" id="BMWG01000029">
    <property type="protein sequence ID" value="GGZ60061.1"/>
    <property type="molecule type" value="Genomic_DNA"/>
</dbReference>
<dbReference type="GO" id="GO:0005524">
    <property type="term" value="F:ATP binding"/>
    <property type="evidence" value="ECO:0007669"/>
    <property type="project" value="InterPro"/>
</dbReference>
<dbReference type="InterPro" id="IPR027417">
    <property type="entry name" value="P-loop_NTPase"/>
</dbReference>
<protein>
    <submittedName>
        <fullName evidence="3">Helicase</fullName>
    </submittedName>
</protein>
<dbReference type="SUPFAM" id="SSF52540">
    <property type="entry name" value="P-loop containing nucleoside triphosphate hydrolases"/>
    <property type="match status" value="1"/>
</dbReference>
<dbReference type="GO" id="GO:0003677">
    <property type="term" value="F:DNA binding"/>
    <property type="evidence" value="ECO:0007669"/>
    <property type="project" value="InterPro"/>
</dbReference>
<sequence length="860" mass="93039">MSNDGLRPHQIEAIDAVLRYLQLPAGSPVPPEGLRCQVIAATASGKTRIAAVVAQRLHARRVLVLVPTVDLLAQMAAEWRRAGRAGAMVGACESRVAASSGMPCTTDAAELLSWVGDGEDMVTVFSTYATASMAVQGAHKLGMGAFDLIVADEAHRTSGDAEKSWGAVHDQAKIPAVRRLYMTATARVWEAAEDARKGGREVPRLIASMDPNSPMFGPVAWKLTLAQAISRGLVAPYQVICVDISDPELHAAQAGGDRGSDLVRGARLAALQAGLVTAAADENLRKTLAFHSRVAEAEAMSEGIPAVAARLHAQDPKRYHAPERVWASWLYGEHKPGRRKVTLDDFASDVITVPDGKGGMVIHPAMLKVISSVKVLGEGVDTKHCDSVAFCDARGSMVDIVQMVGRALRMQPGEGKVASLVVPVFLAPGESPDDMLTSRGAETLAKVLGALRAHDTDVIEALADPRVRSGSWEPGESEDDREAEGLEEPGAAKGPSAPAQGLLKFSTPRDPAEVARFVALRVLHPETDYWRSGLAAAVRYVKEVAKDGVLRVPYDYVTPEDWTPDGFPLGTWLRNQRTDYRAGTLASERVRELEKLGVVWSHQDHAFEEGLTAARHWAAEHGHLLPPATAVWDGYPVGTWAKNLRTAARLADARAEQLEAGLPEGTQTGGLSAERRAALDEIDPGWSPVWDAGWQRCLRLAQNHLANGGTVPLEAGEVVVQGEDLGRWVQGCRYGWDALQPAQQWLLENALGLEPAGEDERPVKRRTQDDKWTLNLRAAQQFHTREGHLGVPRKHVEHVGPGEGLRGAQNGTEGVVEVKLGMWLDNVRKRADKLNAERRAELDKLGMRWTTTARAGRATR</sequence>
<name>A0A918QM48_9ACTN</name>
<dbReference type="GO" id="GO:0005829">
    <property type="term" value="C:cytosol"/>
    <property type="evidence" value="ECO:0007669"/>
    <property type="project" value="TreeGrafter"/>
</dbReference>
<dbReference type="InterPro" id="IPR014001">
    <property type="entry name" value="Helicase_ATP-bd"/>
</dbReference>
<dbReference type="AlphaFoldDB" id="A0A918QM48"/>
<dbReference type="PANTHER" id="PTHR47396:SF1">
    <property type="entry name" value="ATP-DEPENDENT HELICASE IRC3-RELATED"/>
    <property type="match status" value="1"/>
</dbReference>
<dbReference type="GO" id="GO:0004386">
    <property type="term" value="F:helicase activity"/>
    <property type="evidence" value="ECO:0007669"/>
    <property type="project" value="UniProtKB-KW"/>
</dbReference>
<feature type="domain" description="Helicase ATP-binding" evidence="2">
    <location>
        <begin position="27"/>
        <end position="204"/>
    </location>
</feature>
<proteinExistence type="predicted"/>
<dbReference type="GO" id="GO:0016787">
    <property type="term" value="F:hydrolase activity"/>
    <property type="evidence" value="ECO:0007669"/>
    <property type="project" value="InterPro"/>
</dbReference>
<dbReference type="InterPro" id="IPR006935">
    <property type="entry name" value="Helicase/UvrB_N"/>
</dbReference>
<reference evidence="3" key="1">
    <citation type="journal article" date="2014" name="Int. J. Syst. Evol. Microbiol.">
        <title>Complete genome sequence of Corynebacterium casei LMG S-19264T (=DSM 44701T), isolated from a smear-ripened cheese.</title>
        <authorList>
            <consortium name="US DOE Joint Genome Institute (JGI-PGF)"/>
            <person name="Walter F."/>
            <person name="Albersmeier A."/>
            <person name="Kalinowski J."/>
            <person name="Ruckert C."/>
        </authorList>
    </citation>
    <scope>NUCLEOTIDE SEQUENCE</scope>
    <source>
        <strain evidence="3">JCM 4988</strain>
    </source>
</reference>
<keyword evidence="3" id="KW-0378">Hydrolase</keyword>
<reference evidence="3" key="2">
    <citation type="submission" date="2020-09" db="EMBL/GenBank/DDBJ databases">
        <authorList>
            <person name="Sun Q."/>
            <person name="Ohkuma M."/>
        </authorList>
    </citation>
    <scope>NUCLEOTIDE SEQUENCE</scope>
    <source>
        <strain evidence="3">JCM 4988</strain>
    </source>
</reference>
<keyword evidence="3" id="KW-0547">Nucleotide-binding</keyword>
<dbReference type="InterPro" id="IPR050742">
    <property type="entry name" value="Helicase_Restrict-Modif_Enz"/>
</dbReference>
<keyword evidence="3" id="KW-0347">Helicase</keyword>
<dbReference type="SMART" id="SM00490">
    <property type="entry name" value="HELICc"/>
    <property type="match status" value="1"/>
</dbReference>
<organism evidence="3 4">
    <name type="scientific">Streptomyces inusitatus</name>
    <dbReference type="NCBI Taxonomy" id="68221"/>
    <lineage>
        <taxon>Bacteria</taxon>
        <taxon>Bacillati</taxon>
        <taxon>Actinomycetota</taxon>
        <taxon>Actinomycetes</taxon>
        <taxon>Kitasatosporales</taxon>
        <taxon>Streptomycetaceae</taxon>
        <taxon>Streptomyces</taxon>
    </lineage>
</organism>
<dbReference type="Proteomes" id="UP000630936">
    <property type="component" value="Unassembled WGS sequence"/>
</dbReference>
<keyword evidence="3" id="KW-0067">ATP-binding</keyword>
<dbReference type="Pfam" id="PF00271">
    <property type="entry name" value="Helicase_C"/>
    <property type="match status" value="1"/>
</dbReference>
<dbReference type="InterPro" id="IPR001650">
    <property type="entry name" value="Helicase_C-like"/>
</dbReference>
<dbReference type="PROSITE" id="PS51192">
    <property type="entry name" value="HELICASE_ATP_BIND_1"/>
    <property type="match status" value="1"/>
</dbReference>
<evidence type="ECO:0000313" key="4">
    <source>
        <dbReference type="Proteomes" id="UP000630936"/>
    </source>
</evidence>
<accession>A0A918QM48</accession>